<keyword evidence="3" id="KW-1185">Reference proteome</keyword>
<proteinExistence type="predicted"/>
<accession>A0A1E3NFW8</accession>
<feature type="compositionally biased region" description="Low complexity" evidence="1">
    <location>
        <begin position="82"/>
        <end position="92"/>
    </location>
</feature>
<feature type="region of interest" description="Disordered" evidence="1">
    <location>
        <begin position="324"/>
        <end position="357"/>
    </location>
</feature>
<feature type="compositionally biased region" description="Polar residues" evidence="1">
    <location>
        <begin position="324"/>
        <end position="349"/>
    </location>
</feature>
<dbReference type="GeneID" id="30178653"/>
<gene>
    <name evidence="2" type="ORF">PICMEDRAFT_18357</name>
</gene>
<feature type="region of interest" description="Disordered" evidence="1">
    <location>
        <begin position="472"/>
        <end position="518"/>
    </location>
</feature>
<dbReference type="Proteomes" id="UP000094455">
    <property type="component" value="Unassembled WGS sequence"/>
</dbReference>
<feature type="compositionally biased region" description="Low complexity" evidence="1">
    <location>
        <begin position="491"/>
        <end position="518"/>
    </location>
</feature>
<dbReference type="AlphaFoldDB" id="A0A1E3NFW8"/>
<feature type="region of interest" description="Disordered" evidence="1">
    <location>
        <begin position="63"/>
        <end position="94"/>
    </location>
</feature>
<name>A0A1E3NFW8_9ASCO</name>
<organism evidence="2 3">
    <name type="scientific">Pichia membranifaciens NRRL Y-2026</name>
    <dbReference type="NCBI Taxonomy" id="763406"/>
    <lineage>
        <taxon>Eukaryota</taxon>
        <taxon>Fungi</taxon>
        <taxon>Dikarya</taxon>
        <taxon>Ascomycota</taxon>
        <taxon>Saccharomycotina</taxon>
        <taxon>Pichiomycetes</taxon>
        <taxon>Pichiales</taxon>
        <taxon>Pichiaceae</taxon>
        <taxon>Pichia</taxon>
    </lineage>
</organism>
<sequence>MDMSITPTTSYPDMDVGEDVYSTASAAGKAIQPPPHLHARNRNDSLISIDTTYTVRTNVEQTHFPPTAGQPHLGFGRNRQGSTTSLSSSVFSEMPPPQMDTYSFTPVFDDELYSYYLSYAQQPNITPFDTRFPPSGILSLISKLFLEHCILANKVQIDSRPDVNAELVADSNRHKCLAIIRLRLIHICNANLNAAEDQYMYTDQLPISRTNSIASAISLGDRVIPGISAAPGGGPATGEVFPQQIPLPMAHRPSWLHMPNLYSTSSRGDSNTANHMLSSTDSLVDRVPASLSFTPGTNTNTIPTANPLNENADYTTPTGSTLLQGFHNDSNGSGNADFAQTTPPNTGVSSKRGKPTLNLHMPSFLKYRSSQYHNMNAMPPRPLFSTGPATPGTPGTPNTPIGSTSSTQRNPRGVRSGSLSNQGANYFNLTPTNGSNSAKNFLNPALHHLQGPNGGNFGSSSDLHSPFEQACPSPLAFSAPPGGVLSGSNEVSTPTMTTTPLVSSVSTPTTAAASVPNPSTLDLYNATVARKRDSLNLKRGL</sequence>
<feature type="compositionally biased region" description="Polar residues" evidence="1">
    <location>
        <begin position="417"/>
        <end position="432"/>
    </location>
</feature>
<evidence type="ECO:0000313" key="3">
    <source>
        <dbReference type="Proteomes" id="UP000094455"/>
    </source>
</evidence>
<feature type="compositionally biased region" description="Low complexity" evidence="1">
    <location>
        <begin position="385"/>
        <end position="407"/>
    </location>
</feature>
<protein>
    <submittedName>
        <fullName evidence="2">Uncharacterized protein</fullName>
    </submittedName>
</protein>
<dbReference type="RefSeq" id="XP_019015571.1">
    <property type="nucleotide sequence ID" value="XM_019161966.1"/>
</dbReference>
<dbReference type="OrthoDB" id="4093447at2759"/>
<evidence type="ECO:0000313" key="2">
    <source>
        <dbReference type="EMBL" id="ODQ44458.1"/>
    </source>
</evidence>
<dbReference type="EMBL" id="KV454007">
    <property type="protein sequence ID" value="ODQ44458.1"/>
    <property type="molecule type" value="Genomic_DNA"/>
</dbReference>
<feature type="non-terminal residue" evidence="2">
    <location>
        <position position="541"/>
    </location>
</feature>
<feature type="region of interest" description="Disordered" evidence="1">
    <location>
        <begin position="374"/>
        <end position="432"/>
    </location>
</feature>
<reference evidence="2 3" key="1">
    <citation type="journal article" date="2016" name="Proc. Natl. Acad. Sci. U.S.A.">
        <title>Comparative genomics of biotechnologically important yeasts.</title>
        <authorList>
            <person name="Riley R."/>
            <person name="Haridas S."/>
            <person name="Wolfe K.H."/>
            <person name="Lopes M.R."/>
            <person name="Hittinger C.T."/>
            <person name="Goeker M."/>
            <person name="Salamov A.A."/>
            <person name="Wisecaver J.H."/>
            <person name="Long T.M."/>
            <person name="Calvey C.H."/>
            <person name="Aerts A.L."/>
            <person name="Barry K.W."/>
            <person name="Choi C."/>
            <person name="Clum A."/>
            <person name="Coughlan A.Y."/>
            <person name="Deshpande S."/>
            <person name="Douglass A.P."/>
            <person name="Hanson S.J."/>
            <person name="Klenk H.-P."/>
            <person name="LaButti K.M."/>
            <person name="Lapidus A."/>
            <person name="Lindquist E.A."/>
            <person name="Lipzen A.M."/>
            <person name="Meier-Kolthoff J.P."/>
            <person name="Ohm R.A."/>
            <person name="Otillar R.P."/>
            <person name="Pangilinan J.L."/>
            <person name="Peng Y."/>
            <person name="Rokas A."/>
            <person name="Rosa C.A."/>
            <person name="Scheuner C."/>
            <person name="Sibirny A.A."/>
            <person name="Slot J.C."/>
            <person name="Stielow J.B."/>
            <person name="Sun H."/>
            <person name="Kurtzman C.P."/>
            <person name="Blackwell M."/>
            <person name="Grigoriev I.V."/>
            <person name="Jeffries T.W."/>
        </authorList>
    </citation>
    <scope>NUCLEOTIDE SEQUENCE [LARGE SCALE GENOMIC DNA]</scope>
    <source>
        <strain evidence="2 3">NRRL Y-2026</strain>
    </source>
</reference>
<evidence type="ECO:0000256" key="1">
    <source>
        <dbReference type="SAM" id="MobiDB-lite"/>
    </source>
</evidence>